<dbReference type="SUPFAM" id="SSF53774">
    <property type="entry name" value="Glutaminase/Asparaginase"/>
    <property type="match status" value="1"/>
</dbReference>
<gene>
    <name evidence="3" type="ORF">QO005_000107</name>
</gene>
<dbReference type="GO" id="GO:0004067">
    <property type="term" value="F:asparaginase activity"/>
    <property type="evidence" value="ECO:0007669"/>
    <property type="project" value="UniProtKB-EC"/>
</dbReference>
<dbReference type="EMBL" id="JAUSWH010000001">
    <property type="protein sequence ID" value="MDQ0453792.1"/>
    <property type="molecule type" value="Genomic_DNA"/>
</dbReference>
<dbReference type="PIRSF" id="PIRSF001220">
    <property type="entry name" value="L-ASNase_gatD"/>
    <property type="match status" value="1"/>
</dbReference>
<dbReference type="InterPro" id="IPR006034">
    <property type="entry name" value="Asparaginase/glutaminase-like"/>
</dbReference>
<evidence type="ECO:0000256" key="1">
    <source>
        <dbReference type="PROSITE-ProRule" id="PRU10100"/>
    </source>
</evidence>
<dbReference type="PIRSF" id="PIRSF500176">
    <property type="entry name" value="L_ASNase"/>
    <property type="match status" value="1"/>
</dbReference>
<keyword evidence="4" id="KW-1185">Reference proteome</keyword>
<dbReference type="InterPro" id="IPR040919">
    <property type="entry name" value="Asparaginase_C"/>
</dbReference>
<dbReference type="SMART" id="SM00870">
    <property type="entry name" value="Asparaginase"/>
    <property type="match status" value="1"/>
</dbReference>
<evidence type="ECO:0000313" key="3">
    <source>
        <dbReference type="EMBL" id="MDQ0453792.1"/>
    </source>
</evidence>
<evidence type="ECO:0000313" key="4">
    <source>
        <dbReference type="Proteomes" id="UP001235269"/>
    </source>
</evidence>
<dbReference type="SFLD" id="SFLDS00057">
    <property type="entry name" value="Glutaminase/Asparaginase"/>
    <property type="match status" value="1"/>
</dbReference>
<dbReference type="SUPFAM" id="SSF51110">
    <property type="entry name" value="alpha-D-mannose-specific plant lectins"/>
    <property type="match status" value="1"/>
</dbReference>
<proteinExistence type="predicted"/>
<dbReference type="InterPro" id="IPR037152">
    <property type="entry name" value="L-asparaginase_N_sf"/>
</dbReference>
<dbReference type="Proteomes" id="UP001235269">
    <property type="component" value="Unassembled WGS sequence"/>
</dbReference>
<dbReference type="PROSITE" id="PS51732">
    <property type="entry name" value="ASN_GLN_ASE_3"/>
    <property type="match status" value="1"/>
</dbReference>
<dbReference type="Pfam" id="PF00710">
    <property type="entry name" value="Asparaginase"/>
    <property type="match status" value="1"/>
</dbReference>
<accession>A0ABU0I6F3</accession>
<feature type="active site" evidence="1">
    <location>
        <position position="97"/>
    </location>
</feature>
<dbReference type="PANTHER" id="PTHR11707:SF28">
    <property type="entry name" value="60 KDA LYSOPHOSPHOLIPASE"/>
    <property type="match status" value="1"/>
</dbReference>
<protein>
    <submittedName>
        <fullName evidence="3">L-asparaginase</fullName>
        <ecNumber evidence="3">3.5.1.1</ecNumber>
    </submittedName>
</protein>
<dbReference type="InterPro" id="IPR036152">
    <property type="entry name" value="Asp/glu_Ase-like_sf"/>
</dbReference>
<dbReference type="InterPro" id="IPR036426">
    <property type="entry name" value="Bulb-type_lectin_dom_sf"/>
</dbReference>
<dbReference type="Pfam" id="PF17763">
    <property type="entry name" value="Asparaginase_C"/>
    <property type="match status" value="1"/>
</dbReference>
<dbReference type="InterPro" id="IPR027473">
    <property type="entry name" value="L-asparaginase_C"/>
</dbReference>
<comment type="caution">
    <text evidence="3">The sequence shown here is derived from an EMBL/GenBank/DDBJ whole genome shotgun (WGS) entry which is preliminary data.</text>
</comment>
<dbReference type="PANTHER" id="PTHR11707">
    <property type="entry name" value="L-ASPARAGINASE"/>
    <property type="match status" value="1"/>
</dbReference>
<name>A0ABU0I6F3_9HYPH</name>
<dbReference type="PROSITE" id="PS00917">
    <property type="entry name" value="ASN_GLN_ASE_2"/>
    <property type="match status" value="1"/>
</dbReference>
<feature type="domain" description="Bulb-type lectin" evidence="2">
    <location>
        <begin position="403"/>
        <end position="517"/>
    </location>
</feature>
<dbReference type="InterPro" id="IPR027474">
    <property type="entry name" value="L-asparaginase_N"/>
</dbReference>
<organism evidence="3 4">
    <name type="scientific">Rhizobium paknamense</name>
    <dbReference type="NCBI Taxonomy" id="1206817"/>
    <lineage>
        <taxon>Bacteria</taxon>
        <taxon>Pseudomonadati</taxon>
        <taxon>Pseudomonadota</taxon>
        <taxon>Alphaproteobacteria</taxon>
        <taxon>Hyphomicrobiales</taxon>
        <taxon>Rhizobiaceae</taxon>
        <taxon>Rhizobium/Agrobacterium group</taxon>
        <taxon>Rhizobium</taxon>
    </lineage>
</organism>
<dbReference type="PRINTS" id="PR00139">
    <property type="entry name" value="ASNGLNASE"/>
</dbReference>
<reference evidence="3 4" key="1">
    <citation type="submission" date="2023-07" db="EMBL/GenBank/DDBJ databases">
        <title>Genomic Encyclopedia of Type Strains, Phase IV (KMG-IV): sequencing the most valuable type-strain genomes for metagenomic binning, comparative biology and taxonomic classification.</title>
        <authorList>
            <person name="Goeker M."/>
        </authorList>
    </citation>
    <scope>NUCLEOTIDE SEQUENCE [LARGE SCALE GENOMIC DNA]</scope>
    <source>
        <strain evidence="3 4">DSM 100301</strain>
    </source>
</reference>
<dbReference type="PROSITE" id="PS50927">
    <property type="entry name" value="BULB_LECTIN"/>
    <property type="match status" value="1"/>
</dbReference>
<keyword evidence="3" id="KW-0378">Hydrolase</keyword>
<dbReference type="Gene3D" id="3.40.50.1170">
    <property type="entry name" value="L-asparaginase, N-terminal domain"/>
    <property type="match status" value="1"/>
</dbReference>
<dbReference type="Gene3D" id="3.40.50.40">
    <property type="match status" value="1"/>
</dbReference>
<sequence length="529" mass="56220">MKIMIINTGGTISCVGTPLAPMTARAFADAFRQLVEPALLQAFPDLTLSYATDLTFPQSATGMLDSTNLQPTDWCLMAEHILTHYEDVDGWVVLHGTDTMQASGMALPLLLSRFAPDGTRLAGLSKPVILTGSQAPLFYAPSTDSPQALNFNTDAFQNVCGAIAAAQSGIPDVCVFFDSLLFRGSRVVKTDTGQFRGFDAPNNGPLGRHGIRFTLDARVLPPAPVSRTASLDDRAARAATAAQLVAIRNALPALRVAELSAFPAPYHPEQGTALLADLINGFVAQGVRGLVLRSYGAGNFPSGHPRTPEEGAIYKALSAANEAGVIIMDNTQVQHGAVDYNAYAAGAWLPGIGALNPVDMTPSASLAKLTVLLAAAEANGWRLADVKFLMQLPLVGEMADLSRLDNRGNAMLAPGQSLSTFNGAARLTNHPEKGPLLTDNNGQVVWAMLETTKDTELPGTLRVEADGNLVFMSRNNDLLWASNTAVAGRAPSQLRLTASTEGILLELYDYAALKRTWCFATSEKETKAL</sequence>
<dbReference type="InterPro" id="IPR027475">
    <property type="entry name" value="Asparaginase/glutaminase_AS2"/>
</dbReference>
<dbReference type="EC" id="3.5.1.1" evidence="3"/>
<dbReference type="InterPro" id="IPR001480">
    <property type="entry name" value="Bulb-type_lectin_dom"/>
</dbReference>
<dbReference type="Gene3D" id="2.90.10.10">
    <property type="entry name" value="Bulb-type lectin domain"/>
    <property type="match status" value="1"/>
</dbReference>
<evidence type="ECO:0000259" key="2">
    <source>
        <dbReference type="PROSITE" id="PS50927"/>
    </source>
</evidence>